<dbReference type="Gene3D" id="2.40.170.20">
    <property type="entry name" value="TonB-dependent receptor, beta-barrel domain"/>
    <property type="match status" value="1"/>
</dbReference>
<evidence type="ECO:0000256" key="11">
    <source>
        <dbReference type="RuleBase" id="RU003357"/>
    </source>
</evidence>
<protein>
    <submittedName>
        <fullName evidence="13">TonB-dependent receptor</fullName>
    </submittedName>
</protein>
<evidence type="ECO:0000256" key="3">
    <source>
        <dbReference type="ARBA" id="ARBA00022452"/>
    </source>
</evidence>
<dbReference type="SUPFAM" id="SSF56935">
    <property type="entry name" value="Porins"/>
    <property type="match status" value="1"/>
</dbReference>
<keyword evidence="4" id="KW-0410">Iron transport</keyword>
<proteinExistence type="inferred from homology"/>
<keyword evidence="13" id="KW-0675">Receptor</keyword>
<reference evidence="15 16" key="1">
    <citation type="submission" date="2018-06" db="EMBL/GenBank/DDBJ databases">
        <title>Three novel Pseudomonas species isolated from symptomatic oak.</title>
        <authorList>
            <person name="Bueno-Gonzalez V."/>
            <person name="Brady C."/>
        </authorList>
    </citation>
    <scope>NUCLEOTIDE SEQUENCE [LARGE SCALE GENOMIC DNA]</scope>
    <source>
        <strain evidence="14 15">P26B</strain>
        <strain evidence="13 16">P6B</strain>
    </source>
</reference>
<accession>A0A4Q9QUP5</accession>
<dbReference type="PROSITE" id="PS52016">
    <property type="entry name" value="TONB_DEPENDENT_REC_3"/>
    <property type="match status" value="1"/>
</dbReference>
<feature type="domain" description="Secretin/TonB short N-terminal" evidence="12">
    <location>
        <begin position="34"/>
        <end position="84"/>
    </location>
</feature>
<gene>
    <name evidence="14" type="ORF">DNK34_19580</name>
    <name evidence="13" type="ORF">DNK44_23980</name>
</gene>
<evidence type="ECO:0000256" key="10">
    <source>
        <dbReference type="PROSITE-ProRule" id="PRU01360"/>
    </source>
</evidence>
<evidence type="ECO:0000256" key="4">
    <source>
        <dbReference type="ARBA" id="ARBA00022496"/>
    </source>
</evidence>
<evidence type="ECO:0000256" key="1">
    <source>
        <dbReference type="ARBA" id="ARBA00004571"/>
    </source>
</evidence>
<evidence type="ECO:0000256" key="9">
    <source>
        <dbReference type="ARBA" id="ARBA00023237"/>
    </source>
</evidence>
<dbReference type="SMART" id="SM00965">
    <property type="entry name" value="STN"/>
    <property type="match status" value="1"/>
</dbReference>
<name>A0A4Q9QUP5_9GAMM</name>
<dbReference type="InterPro" id="IPR037066">
    <property type="entry name" value="Plug_dom_sf"/>
</dbReference>
<dbReference type="InterPro" id="IPR011662">
    <property type="entry name" value="Secretin/TonB_short_N"/>
</dbReference>
<keyword evidence="5 10" id="KW-0812">Transmembrane</keyword>
<keyword evidence="2 10" id="KW-0813">Transport</keyword>
<keyword evidence="4" id="KW-0406">Ion transport</keyword>
<evidence type="ECO:0000256" key="8">
    <source>
        <dbReference type="ARBA" id="ARBA00023136"/>
    </source>
</evidence>
<dbReference type="Gene3D" id="2.170.130.10">
    <property type="entry name" value="TonB-dependent receptor, plug domain"/>
    <property type="match status" value="1"/>
</dbReference>
<keyword evidence="15" id="KW-1185">Reference proteome</keyword>
<dbReference type="EMBL" id="QJUM01000026">
    <property type="protein sequence ID" value="TBV02113.1"/>
    <property type="molecule type" value="Genomic_DNA"/>
</dbReference>
<dbReference type="GO" id="GO:0006826">
    <property type="term" value="P:iron ion transport"/>
    <property type="evidence" value="ECO:0007669"/>
    <property type="project" value="UniProtKB-KW"/>
</dbReference>
<dbReference type="Gene3D" id="3.55.50.30">
    <property type="match status" value="1"/>
</dbReference>
<comment type="similarity">
    <text evidence="10 11">Belongs to the TonB-dependent receptor family.</text>
</comment>
<dbReference type="InterPro" id="IPR000531">
    <property type="entry name" value="Beta-barrel_TonB"/>
</dbReference>
<evidence type="ECO:0000256" key="7">
    <source>
        <dbReference type="ARBA" id="ARBA00023077"/>
    </source>
</evidence>
<evidence type="ECO:0000256" key="2">
    <source>
        <dbReference type="ARBA" id="ARBA00022448"/>
    </source>
</evidence>
<comment type="subcellular location">
    <subcellularLocation>
        <location evidence="1 10">Cell outer membrane</location>
        <topology evidence="1 10">Multi-pass membrane protein</topology>
    </subcellularLocation>
</comment>
<dbReference type="OrthoDB" id="9805434at2"/>
<dbReference type="PANTHER" id="PTHR47234">
    <property type="match status" value="1"/>
</dbReference>
<evidence type="ECO:0000313" key="14">
    <source>
        <dbReference type="EMBL" id="TBV02113.1"/>
    </source>
</evidence>
<dbReference type="AlphaFoldDB" id="A0A4Q9QUP5"/>
<sequence>MVSTGHAQTTETTFAVPAGSLEDVLLGLSQQSGQAISADPQLLEKLRSPAIQGSLSLEQAIEHALRGSGLELRSNAAGITIVRGATQTSQQADPRLGVVVVTGNRGSEPRTVASSPSPIDVITAEKLRESGATSMRDALKRLIPSLNVQNAASFSHESIARPATLRGLSPSHTLVLVNGKRRHSGAMINASRESTLANSVDLDLIPLSAIERIEVLRDGASAQYGSDAIAGVINIVLKQQDHGGQAISKVGQRASGDGQQLYQSLNSGFSLPADGVFNLSLDARSNQSASIAERASGAFYGIDGVNSDPRDETVGRHVFGGGLPKIKQVNVAYNAELPIDDDLTFYSFSTISQRDGWIGANFRRPNATSNGSSNSANNVIELRPDGFTPYYRAKQLDYQLAAGFKGGSEEGWQWDASSTYSRDKLRHEQESLNVSLGPDSPTRFHLYDSRFDQWSNNLDFNRAFDVGLAKPLQFAYGFEHRYEHYRTEAGDPAGWAVGNYQIRGVPGVAGVQAATTVSDQQTADIDRDSFAGYLDLGLNPTEQLYIGLAARYESYRDDAGDSFSGKLSSRYEFAPQLAVRATLSNGFRAPSLSQTAHQQSSSANYTINAQTVLVTSSNIAVDSGLARALGAEGLKPEKSTNFSIGLVWQPTPATNLSIDAYQIRIRDRLVLTGFIRDSGNGSYESLLANYGYAPNTWVRFATNGLDTTTSGLDLVFDHSRNLGSAGDLKLGLALNLNTTRIDDVKESPAALVGSGNVLLDRTARSYFTSVYPKNKLILSADYNLGAFSLRAALTRYGKHTDVSSESHYYDVEYPAQWITDLELGWRFNEQLSVALGAQNLFDIDPPSKGYDLTSNPAGFPSTGSNPAYDPYGAYYYGSLTYNF</sequence>
<evidence type="ECO:0000256" key="6">
    <source>
        <dbReference type="ARBA" id="ARBA00023004"/>
    </source>
</evidence>
<dbReference type="InterPro" id="IPR036942">
    <property type="entry name" value="Beta-barrel_TonB_sf"/>
</dbReference>
<dbReference type="PANTHER" id="PTHR47234:SF3">
    <property type="entry name" value="SECRETIN_TONB SHORT N-TERMINAL DOMAIN-CONTAINING PROTEIN"/>
    <property type="match status" value="1"/>
</dbReference>
<dbReference type="InterPro" id="IPR039426">
    <property type="entry name" value="TonB-dep_rcpt-like"/>
</dbReference>
<dbReference type="EMBL" id="QJUL01000057">
    <property type="protein sequence ID" value="TBU85660.1"/>
    <property type="molecule type" value="Genomic_DNA"/>
</dbReference>
<dbReference type="Pfam" id="PF00593">
    <property type="entry name" value="TonB_dep_Rec_b-barrel"/>
    <property type="match status" value="1"/>
</dbReference>
<evidence type="ECO:0000313" key="15">
    <source>
        <dbReference type="Proteomes" id="UP000291334"/>
    </source>
</evidence>
<comment type="caution">
    <text evidence="13">The sequence shown here is derived from an EMBL/GenBank/DDBJ whole genome shotgun (WGS) entry which is preliminary data.</text>
</comment>
<keyword evidence="9 10" id="KW-0998">Cell outer membrane</keyword>
<dbReference type="Proteomes" id="UP000291334">
    <property type="component" value="Unassembled WGS sequence"/>
</dbReference>
<keyword evidence="3 10" id="KW-1134">Transmembrane beta strand</keyword>
<dbReference type="GO" id="GO:0009279">
    <property type="term" value="C:cell outer membrane"/>
    <property type="evidence" value="ECO:0007669"/>
    <property type="project" value="UniProtKB-SubCell"/>
</dbReference>
<dbReference type="CDD" id="cd01347">
    <property type="entry name" value="ligand_gated_channel"/>
    <property type="match status" value="1"/>
</dbReference>
<dbReference type="InterPro" id="IPR012910">
    <property type="entry name" value="Plug_dom"/>
</dbReference>
<evidence type="ECO:0000259" key="12">
    <source>
        <dbReference type="SMART" id="SM00965"/>
    </source>
</evidence>
<evidence type="ECO:0000256" key="5">
    <source>
        <dbReference type="ARBA" id="ARBA00022692"/>
    </source>
</evidence>
<dbReference type="Proteomes" id="UP000293172">
    <property type="component" value="Unassembled WGS sequence"/>
</dbReference>
<dbReference type="Pfam" id="PF07715">
    <property type="entry name" value="Plug"/>
    <property type="match status" value="1"/>
</dbReference>
<organism evidence="13 16">
    <name type="scientific">Phytopseudomonas dryadis</name>
    <dbReference type="NCBI Taxonomy" id="2487520"/>
    <lineage>
        <taxon>Bacteria</taxon>
        <taxon>Pseudomonadati</taxon>
        <taxon>Pseudomonadota</taxon>
        <taxon>Gammaproteobacteria</taxon>
        <taxon>Pseudomonadales</taxon>
        <taxon>Pseudomonadaceae</taxon>
        <taxon>Phytopseudomonas</taxon>
    </lineage>
</organism>
<evidence type="ECO:0000313" key="16">
    <source>
        <dbReference type="Proteomes" id="UP000293172"/>
    </source>
</evidence>
<evidence type="ECO:0000313" key="13">
    <source>
        <dbReference type="EMBL" id="TBU85660.1"/>
    </source>
</evidence>
<keyword evidence="6" id="KW-0408">Iron</keyword>
<keyword evidence="8 10" id="KW-0472">Membrane</keyword>
<keyword evidence="7 11" id="KW-0798">TonB box</keyword>